<dbReference type="InterPro" id="IPR025449">
    <property type="entry name" value="JetB"/>
</dbReference>
<dbReference type="Pfam" id="PF13835">
    <property type="entry name" value="DUF4194"/>
    <property type="match status" value="1"/>
</dbReference>
<gene>
    <name evidence="1" type="ORF">AEST_01130</name>
</gene>
<evidence type="ECO:0008006" key="3">
    <source>
        <dbReference type="Google" id="ProtNLM"/>
    </source>
</evidence>
<keyword evidence="2" id="KW-1185">Reference proteome</keyword>
<dbReference type="RefSeq" id="WP_008606284.1">
    <property type="nucleotide sequence ID" value="NZ_ALAB01000001.1"/>
</dbReference>
<proteinExistence type="predicted"/>
<reference evidence="1 2" key="1">
    <citation type="journal article" date="2012" name="J. Bacteriol.">
        <title>Genome Sequence of Pectin-Degrading Alishewanella aestuarii Strain B11T, Isolated from Tidal Flat Sediment.</title>
        <authorList>
            <person name="Jung J."/>
            <person name="Choi S."/>
            <person name="Chun J."/>
            <person name="Park W."/>
        </authorList>
    </citation>
    <scope>NUCLEOTIDE SEQUENCE [LARGE SCALE GENOMIC DNA]</scope>
    <source>
        <strain evidence="1 2">B11</strain>
    </source>
</reference>
<name>J2IIJ7_9ALTE</name>
<evidence type="ECO:0000313" key="1">
    <source>
        <dbReference type="EMBL" id="EJI87072.1"/>
    </source>
</evidence>
<dbReference type="AlphaFoldDB" id="J2IIJ7"/>
<accession>J2IIJ7</accession>
<dbReference type="Proteomes" id="UP000012043">
    <property type="component" value="Unassembled WGS sequence"/>
</dbReference>
<protein>
    <recommendedName>
        <fullName evidence="3">DUF4194 domain-containing protein</fullName>
    </recommendedName>
</protein>
<comment type="caution">
    <text evidence="1">The sequence shown here is derived from an EMBL/GenBank/DDBJ whole genome shotgun (WGS) entry which is preliminary data.</text>
</comment>
<dbReference type="PATRIC" id="fig|1197174.4.peg.110"/>
<organism evidence="1 2">
    <name type="scientific">Alishewanella aestuarii B11</name>
    <dbReference type="NCBI Taxonomy" id="1197174"/>
    <lineage>
        <taxon>Bacteria</taxon>
        <taxon>Pseudomonadati</taxon>
        <taxon>Pseudomonadota</taxon>
        <taxon>Gammaproteobacteria</taxon>
        <taxon>Alteromonadales</taxon>
        <taxon>Alteromonadaceae</taxon>
        <taxon>Alishewanella</taxon>
    </lineage>
</organism>
<dbReference type="EMBL" id="ALAB01000001">
    <property type="protein sequence ID" value="EJI87072.1"/>
    <property type="molecule type" value="Genomic_DNA"/>
</dbReference>
<sequence length="288" mass="32468">MTNAMPPNSFFSMVTGKSDKELHADVNEVKSGGTDAAPHDLDDSFLKVPNRHIEDLTLQSDESGLITESHKSSDSEMPHDARRVLVHLMRQGAVMASQKPKLFEQLCRYELAVRKHLSEVYLQLVLDQKSGVAFVASTTSEHSGKIEGGELEDEVTETDESATLIPTRTLSLFDTLILLVLRKHYQERESAGEQKITIDIERLESYLTPFLPITDHASKDRKKLLIRVKEMVKRKVLSTIRGEDDRYEVTPIIRYVVNAGFLENMLAEYTALAQKQLNETVFAGSDHK</sequence>
<evidence type="ECO:0000313" key="2">
    <source>
        <dbReference type="Proteomes" id="UP000012043"/>
    </source>
</evidence>